<protein>
    <submittedName>
        <fullName evidence="2">Uncharacterized protein</fullName>
    </submittedName>
</protein>
<feature type="compositionally biased region" description="Polar residues" evidence="1">
    <location>
        <begin position="65"/>
        <end position="77"/>
    </location>
</feature>
<dbReference type="Proteomes" id="UP000693946">
    <property type="component" value="Linkage Group LG8"/>
</dbReference>
<evidence type="ECO:0000256" key="1">
    <source>
        <dbReference type="SAM" id="MobiDB-lite"/>
    </source>
</evidence>
<feature type="region of interest" description="Disordered" evidence="1">
    <location>
        <begin position="45"/>
        <end position="102"/>
    </location>
</feature>
<dbReference type="EMBL" id="JAGKHQ010000020">
    <property type="protein sequence ID" value="KAG7478584.1"/>
    <property type="molecule type" value="Genomic_DNA"/>
</dbReference>
<feature type="compositionally biased region" description="Acidic residues" evidence="1">
    <location>
        <begin position="81"/>
        <end position="93"/>
    </location>
</feature>
<comment type="caution">
    <text evidence="2">The sequence shown here is derived from an EMBL/GenBank/DDBJ whole genome shotgun (WGS) entry which is preliminary data.</text>
</comment>
<organism evidence="2 3">
    <name type="scientific">Solea senegalensis</name>
    <name type="common">Senegalese sole</name>
    <dbReference type="NCBI Taxonomy" id="28829"/>
    <lineage>
        <taxon>Eukaryota</taxon>
        <taxon>Metazoa</taxon>
        <taxon>Chordata</taxon>
        <taxon>Craniata</taxon>
        <taxon>Vertebrata</taxon>
        <taxon>Euteleostomi</taxon>
        <taxon>Actinopterygii</taxon>
        <taxon>Neopterygii</taxon>
        <taxon>Teleostei</taxon>
        <taxon>Neoteleostei</taxon>
        <taxon>Acanthomorphata</taxon>
        <taxon>Carangaria</taxon>
        <taxon>Pleuronectiformes</taxon>
        <taxon>Pleuronectoidei</taxon>
        <taxon>Soleidae</taxon>
        <taxon>Solea</taxon>
    </lineage>
</organism>
<dbReference type="AlphaFoldDB" id="A0AAV6PYZ8"/>
<keyword evidence="3" id="KW-1185">Reference proteome</keyword>
<proteinExistence type="predicted"/>
<reference evidence="2 3" key="1">
    <citation type="journal article" date="2021" name="Sci. Rep.">
        <title>Chromosome anchoring in Senegalese sole (Solea senegalensis) reveals sex-associated markers and genome rearrangements in flatfish.</title>
        <authorList>
            <person name="Guerrero-Cozar I."/>
            <person name="Gomez-Garrido J."/>
            <person name="Berbel C."/>
            <person name="Martinez-Blanch J.F."/>
            <person name="Alioto T."/>
            <person name="Claros M.G."/>
            <person name="Gagnaire P.A."/>
            <person name="Manchado M."/>
        </authorList>
    </citation>
    <scope>NUCLEOTIDE SEQUENCE [LARGE SCALE GENOMIC DNA]</scope>
    <source>
        <strain evidence="2">Sse05_10M</strain>
    </source>
</reference>
<evidence type="ECO:0000313" key="3">
    <source>
        <dbReference type="Proteomes" id="UP000693946"/>
    </source>
</evidence>
<accession>A0AAV6PYZ8</accession>
<evidence type="ECO:0000313" key="2">
    <source>
        <dbReference type="EMBL" id="KAG7478584.1"/>
    </source>
</evidence>
<gene>
    <name evidence="2" type="ORF">JOB18_002927</name>
</gene>
<sequence>MPAHIKAVMGFGIDICMDKGLAAIAASRSHSRAFNFRLVKQPSVRWTPEERGTIPSLTPGDDTDSQQSPDAHMNFSSSHEDQEEYPGENDESHEDSYRQRPVTSNTSLFELDPALASLGPDDIAQLNQALPKPMGQYTNQREVQDAIGNMTTEYFTGLRRRLTPLTLPIKKLVLELAKALPIFFTVASTCVDQESLLSI</sequence>
<name>A0AAV6PYZ8_SOLSE</name>